<keyword evidence="2" id="KW-0378">Hydrolase</keyword>
<name>A0ABS7CML7_9BACL</name>
<dbReference type="EMBL" id="JAHZIK010003633">
    <property type="protein sequence ID" value="MBW7462152.1"/>
    <property type="molecule type" value="Genomic_DNA"/>
</dbReference>
<protein>
    <submittedName>
        <fullName evidence="2">Phosphodiester glycosidase family protein</fullName>
    </submittedName>
</protein>
<proteinExistence type="predicted"/>
<dbReference type="InterPro" id="IPR018711">
    <property type="entry name" value="NAGPA"/>
</dbReference>
<feature type="domain" description="Phosphodiester glycosidase" evidence="1">
    <location>
        <begin position="1"/>
        <end position="63"/>
    </location>
</feature>
<sequence>IRKDGSVIVANVSGATMKQWAQIMIQLGAQQAMNLDGGASSGLWYKGRTVTAPGRELSNALLFGEHLKW</sequence>
<keyword evidence="3" id="KW-1185">Reference proteome</keyword>
<keyword evidence="2" id="KW-0326">Glycosidase</keyword>
<evidence type="ECO:0000313" key="3">
    <source>
        <dbReference type="Proteomes" id="UP001519887"/>
    </source>
</evidence>
<accession>A0ABS7CML7</accession>
<evidence type="ECO:0000259" key="1">
    <source>
        <dbReference type="Pfam" id="PF09992"/>
    </source>
</evidence>
<gene>
    <name evidence="2" type="ORF">K0U00_49695</name>
</gene>
<dbReference type="Proteomes" id="UP001519887">
    <property type="component" value="Unassembled WGS sequence"/>
</dbReference>
<feature type="non-terminal residue" evidence="2">
    <location>
        <position position="1"/>
    </location>
</feature>
<dbReference type="Pfam" id="PF09992">
    <property type="entry name" value="NAGPA"/>
    <property type="match status" value="1"/>
</dbReference>
<reference evidence="2 3" key="1">
    <citation type="submission" date="2021-07" db="EMBL/GenBank/DDBJ databases">
        <title>Paenibacillus radiodurans sp. nov., isolated from the southeastern edge of Tengger Desert.</title>
        <authorList>
            <person name="Zhang G."/>
        </authorList>
    </citation>
    <scope>NUCLEOTIDE SEQUENCE [LARGE SCALE GENOMIC DNA]</scope>
    <source>
        <strain evidence="2 3">CCM 7311</strain>
    </source>
</reference>
<dbReference type="GO" id="GO:0016798">
    <property type="term" value="F:hydrolase activity, acting on glycosyl bonds"/>
    <property type="evidence" value="ECO:0007669"/>
    <property type="project" value="UniProtKB-KW"/>
</dbReference>
<organism evidence="2 3">
    <name type="scientific">Paenibacillus sepulcri</name>
    <dbReference type="NCBI Taxonomy" id="359917"/>
    <lineage>
        <taxon>Bacteria</taxon>
        <taxon>Bacillati</taxon>
        <taxon>Bacillota</taxon>
        <taxon>Bacilli</taxon>
        <taxon>Bacillales</taxon>
        <taxon>Paenibacillaceae</taxon>
        <taxon>Paenibacillus</taxon>
    </lineage>
</organism>
<comment type="caution">
    <text evidence="2">The sequence shown here is derived from an EMBL/GenBank/DDBJ whole genome shotgun (WGS) entry which is preliminary data.</text>
</comment>
<evidence type="ECO:0000313" key="2">
    <source>
        <dbReference type="EMBL" id="MBW7462152.1"/>
    </source>
</evidence>